<reference evidence="3" key="1">
    <citation type="submission" date="2016-01" db="EMBL/GenBank/DDBJ databases">
        <authorList>
            <person name="Mitreva M."/>
            <person name="Pepin K.H."/>
            <person name="Mihindukulasuriya K.A."/>
            <person name="Fulton R."/>
            <person name="Fronick C."/>
            <person name="O'Laughlin M."/>
            <person name="Miner T."/>
            <person name="Herter B."/>
            <person name="Rosa B.A."/>
            <person name="Cordes M."/>
            <person name="Tomlinson C."/>
            <person name="Wollam A."/>
            <person name="Palsikar V.B."/>
            <person name="Mardis E.R."/>
            <person name="Wilson R.K."/>
        </authorList>
    </citation>
    <scope>NUCLEOTIDE SEQUENCE [LARGE SCALE GENOMIC DNA]</scope>
    <source>
        <strain evidence="3">KA00182</strain>
    </source>
</reference>
<comment type="caution">
    <text evidence="2">The sequence shown here is derived from an EMBL/GenBank/DDBJ whole genome shotgun (WGS) entry which is preliminary data.</text>
</comment>
<accession>A0A134CH85</accession>
<evidence type="ECO:0000313" key="2">
    <source>
        <dbReference type="EMBL" id="KXB91590.1"/>
    </source>
</evidence>
<dbReference type="Proteomes" id="UP000070160">
    <property type="component" value="Unassembled WGS sequence"/>
</dbReference>
<organism evidence="2 3">
    <name type="scientific">Megasphaera hutchinsoni</name>
    <dbReference type="NCBI Taxonomy" id="1588748"/>
    <lineage>
        <taxon>Bacteria</taxon>
        <taxon>Bacillati</taxon>
        <taxon>Bacillota</taxon>
        <taxon>Negativicutes</taxon>
        <taxon>Veillonellales</taxon>
        <taxon>Veillonellaceae</taxon>
        <taxon>Megasphaera</taxon>
    </lineage>
</organism>
<protein>
    <recommendedName>
        <fullName evidence="1">DUF4314 domain-containing protein</fullName>
    </recommendedName>
</protein>
<dbReference type="InterPro" id="IPR025463">
    <property type="entry name" value="DUF4314"/>
</dbReference>
<sequence>MKRLCAEKINALRKSYPVGTKIVLVYMDDPQAPPPGTEGRVTGVDDMGSLLVSWENGSGLHLLLGVDTWVKVGKE</sequence>
<dbReference type="STRING" id="1588748.HMPREF3182_00812"/>
<name>A0A134CH85_9FIRM</name>
<keyword evidence="3" id="KW-1185">Reference proteome</keyword>
<dbReference type="AlphaFoldDB" id="A0A134CH85"/>
<dbReference type="RefSeq" id="WP_062485558.1">
    <property type="nucleotide sequence ID" value="NZ_KQ960941.1"/>
</dbReference>
<evidence type="ECO:0000259" key="1">
    <source>
        <dbReference type="Pfam" id="PF14192"/>
    </source>
</evidence>
<gene>
    <name evidence="2" type="ORF">HMPREF3182_00812</name>
</gene>
<proteinExistence type="predicted"/>
<feature type="domain" description="DUF4314" evidence="1">
    <location>
        <begin position="6"/>
        <end position="69"/>
    </location>
</feature>
<dbReference type="EMBL" id="LSDT01000029">
    <property type="protein sequence ID" value="KXB91590.1"/>
    <property type="molecule type" value="Genomic_DNA"/>
</dbReference>
<evidence type="ECO:0000313" key="3">
    <source>
        <dbReference type="Proteomes" id="UP000070160"/>
    </source>
</evidence>
<dbReference type="Pfam" id="PF14192">
    <property type="entry name" value="DUF4314"/>
    <property type="match status" value="1"/>
</dbReference>
<dbReference type="PATRIC" id="fig|1588748.3.peg.776"/>